<evidence type="ECO:0000256" key="2">
    <source>
        <dbReference type="ARBA" id="ARBA00022801"/>
    </source>
</evidence>
<keyword evidence="3 5" id="KW-0347">Helicase</keyword>
<dbReference type="GO" id="GO:0003677">
    <property type="term" value="F:DNA binding"/>
    <property type="evidence" value="ECO:0007669"/>
    <property type="project" value="InterPro"/>
</dbReference>
<reference evidence="7 8" key="1">
    <citation type="submission" date="2017-11" db="EMBL/GenBank/DDBJ databases">
        <title>Genomic Encyclopedia of Archaeal and Bacterial Type Strains, Phase II (KMG-II): From Individual Species to Whole Genera.</title>
        <authorList>
            <person name="Goeker M."/>
        </authorList>
    </citation>
    <scope>NUCLEOTIDE SEQUENCE [LARGE SCALE GENOMIC DNA]</scope>
    <source>
        <strain evidence="7 8">DSM 27268</strain>
    </source>
</reference>
<accession>A0A2M9CS21</accession>
<dbReference type="EMBL" id="PGFG01000001">
    <property type="protein sequence ID" value="PJJ74703.1"/>
    <property type="molecule type" value="Genomic_DNA"/>
</dbReference>
<feature type="binding site" evidence="5">
    <location>
        <begin position="37"/>
        <end position="44"/>
    </location>
    <ligand>
        <name>ATP</name>
        <dbReference type="ChEBI" id="CHEBI:30616"/>
    </ligand>
</feature>
<proteinExistence type="predicted"/>
<dbReference type="InterPro" id="IPR000212">
    <property type="entry name" value="DNA_helicase_UvrD/REP"/>
</dbReference>
<dbReference type="SUPFAM" id="SSF52540">
    <property type="entry name" value="P-loop containing nucleoside triphosphate hydrolases"/>
    <property type="match status" value="1"/>
</dbReference>
<dbReference type="PROSITE" id="PS51198">
    <property type="entry name" value="UVRD_HELICASE_ATP_BIND"/>
    <property type="match status" value="1"/>
</dbReference>
<evidence type="ECO:0000313" key="7">
    <source>
        <dbReference type="EMBL" id="PJJ74703.1"/>
    </source>
</evidence>
<keyword evidence="8" id="KW-1185">Reference proteome</keyword>
<keyword evidence="2 5" id="KW-0378">Hydrolase</keyword>
<evidence type="ECO:0000259" key="6">
    <source>
        <dbReference type="PROSITE" id="PS51198"/>
    </source>
</evidence>
<protein>
    <submittedName>
        <fullName evidence="7">UvrD/REP helicase N-terminal domain-containing protein</fullName>
    </submittedName>
</protein>
<keyword evidence="1 5" id="KW-0547">Nucleotide-binding</keyword>
<name>A0A2M9CS21_9BACT</name>
<dbReference type="PANTHER" id="PTHR11070">
    <property type="entry name" value="UVRD / RECB / PCRA DNA HELICASE FAMILY MEMBER"/>
    <property type="match status" value="1"/>
</dbReference>
<feature type="domain" description="UvrD-like helicase ATP-binding" evidence="6">
    <location>
        <begin position="16"/>
        <end position="344"/>
    </location>
</feature>
<dbReference type="InterPro" id="IPR013986">
    <property type="entry name" value="DExx_box_DNA_helicase_dom_sf"/>
</dbReference>
<dbReference type="InterPro" id="IPR014016">
    <property type="entry name" value="UvrD-like_ATP-bd"/>
</dbReference>
<dbReference type="Gene3D" id="1.10.10.160">
    <property type="match status" value="1"/>
</dbReference>
<keyword evidence="4 5" id="KW-0067">ATP-binding</keyword>
<dbReference type="InterPro" id="IPR027417">
    <property type="entry name" value="P-loop_NTPase"/>
</dbReference>
<comment type="caution">
    <text evidence="7">The sequence shown here is derived from an EMBL/GenBank/DDBJ whole genome shotgun (WGS) entry which is preliminary data.</text>
</comment>
<organism evidence="7 8">
    <name type="scientific">Thermoflavifilum aggregans</name>
    <dbReference type="NCBI Taxonomy" id="454188"/>
    <lineage>
        <taxon>Bacteria</taxon>
        <taxon>Pseudomonadati</taxon>
        <taxon>Bacteroidota</taxon>
        <taxon>Chitinophagia</taxon>
        <taxon>Chitinophagales</taxon>
        <taxon>Chitinophagaceae</taxon>
        <taxon>Thermoflavifilum</taxon>
    </lineage>
</organism>
<sequence length="380" mass="44378">MSSNPISSQAFQQAYQALNPRQKEAVDHIFGPLMVIAGPGTGKTQLLSVRIGRILEQTDYGPENILCLTFTNAGVEAMRKRLESFIGKDARKIGIYTFHAFCNQVIQDHPEYFNMVEWQPISELEKYEWMEEIISQLTPDHPLYRGKGDPFVDVGNLISLNRIMKQEGWTRDIVQKEIDDYLEKIKSGEDEEFVYQVKTKNSKKGDLKWDKIREHEERFTRTKAALDVIEQYNKLLEQRKRYDYEDMINWVIDLFQENNGLLEDYWERYQFILVDEYQDTNGAQNEVLRLLTDYDQPNVMVVGDDDQAIYRFQGANIGNMKSFADRFSGSGLKVVVLEENYRSTQDILDAANWLIANNGNRLVTYLQQQYQLSKRLYAHV</sequence>
<dbReference type="Pfam" id="PF00580">
    <property type="entry name" value="UvrD-helicase"/>
    <property type="match status" value="1"/>
</dbReference>
<evidence type="ECO:0000256" key="5">
    <source>
        <dbReference type="PROSITE-ProRule" id="PRU00560"/>
    </source>
</evidence>
<dbReference type="GO" id="GO:0003678">
    <property type="term" value="F:DNA helicase activity"/>
    <property type="evidence" value="ECO:0007669"/>
    <property type="project" value="InterPro"/>
</dbReference>
<dbReference type="OrthoDB" id="9810135at2"/>
<dbReference type="CDD" id="cd17932">
    <property type="entry name" value="DEXQc_UvrD"/>
    <property type="match status" value="1"/>
</dbReference>
<evidence type="ECO:0000256" key="1">
    <source>
        <dbReference type="ARBA" id="ARBA00022741"/>
    </source>
</evidence>
<gene>
    <name evidence="7" type="ORF">BXY57_0265</name>
</gene>
<evidence type="ECO:0000256" key="3">
    <source>
        <dbReference type="ARBA" id="ARBA00022806"/>
    </source>
</evidence>
<dbReference type="AlphaFoldDB" id="A0A2M9CS21"/>
<dbReference type="GO" id="GO:0016787">
    <property type="term" value="F:hydrolase activity"/>
    <property type="evidence" value="ECO:0007669"/>
    <property type="project" value="UniProtKB-UniRule"/>
</dbReference>
<dbReference type="RefSeq" id="WP_100313404.1">
    <property type="nucleotide sequence ID" value="NZ_PGFG01000001.1"/>
</dbReference>
<dbReference type="Proteomes" id="UP000230000">
    <property type="component" value="Unassembled WGS sequence"/>
</dbReference>
<evidence type="ECO:0000256" key="4">
    <source>
        <dbReference type="ARBA" id="ARBA00022840"/>
    </source>
</evidence>
<dbReference type="GO" id="GO:0005524">
    <property type="term" value="F:ATP binding"/>
    <property type="evidence" value="ECO:0007669"/>
    <property type="project" value="UniProtKB-UniRule"/>
</dbReference>
<dbReference type="Gene3D" id="3.40.50.300">
    <property type="entry name" value="P-loop containing nucleotide triphosphate hydrolases"/>
    <property type="match status" value="3"/>
</dbReference>
<evidence type="ECO:0000313" key="8">
    <source>
        <dbReference type="Proteomes" id="UP000230000"/>
    </source>
</evidence>